<gene>
    <name evidence="2" type="ORF">NP603_20335</name>
</gene>
<feature type="domain" description="Zona occludens toxin N-terminal" evidence="1">
    <location>
        <begin position="3"/>
        <end position="242"/>
    </location>
</feature>
<evidence type="ECO:0000313" key="2">
    <source>
        <dbReference type="EMBL" id="MCQ8183472.1"/>
    </source>
</evidence>
<dbReference type="Gene3D" id="3.40.50.300">
    <property type="entry name" value="P-loop containing nucleotide triphosphate hydrolases"/>
    <property type="match status" value="1"/>
</dbReference>
<dbReference type="EMBL" id="JANIBM010000050">
    <property type="protein sequence ID" value="MCQ8183472.1"/>
    <property type="molecule type" value="Genomic_DNA"/>
</dbReference>
<evidence type="ECO:0000259" key="1">
    <source>
        <dbReference type="Pfam" id="PF05707"/>
    </source>
</evidence>
<name>A0ABT1UMK6_9GAMM</name>
<dbReference type="InterPro" id="IPR027417">
    <property type="entry name" value="P-loop_NTPase"/>
</dbReference>
<evidence type="ECO:0000313" key="3">
    <source>
        <dbReference type="Proteomes" id="UP001524569"/>
    </source>
</evidence>
<protein>
    <recommendedName>
        <fullName evidence="1">Zona occludens toxin N-terminal domain-containing protein</fullName>
    </recommendedName>
</protein>
<dbReference type="RefSeq" id="WP_256612691.1">
    <property type="nucleotide sequence ID" value="NZ_JANIBM010000050.1"/>
</dbReference>
<dbReference type="Proteomes" id="UP001524569">
    <property type="component" value="Unassembled WGS sequence"/>
</dbReference>
<accession>A0ABT1UMK6</accession>
<sequence length="466" mass="51664">MATAIHHGPPGSFKSFTLVQRRAIDALKEGRVVVTNIRGFTSLDRIKDQFEDIHFPDTAELIYMHTEIAEHRLYMASWFHWVPLRALVLIDEAQRIYPDRRDFKKESLDTRIAPPGFEVQELAVEIEDEYTGERYFVYRPENVDTAFDMQRHFQWDVYLSTPNINKIKDFIREVAEVAYRHKSLSGKLPDWLAKLLGLHNAWYEFQHDAENNGKAATHLVGAPRKYKADERIFKCYQSTATGEHTQSKAGQSVFGDPKLKMVLAVLVLALGSLLWSALFGGKPAASKTDPASATLVPGPPANPGGTGLAKAAGPAAAGAVPDVLNQQSPGFFNQLGYKLLQIAYQDFADHYHNRLAFVADSEDGLKTVDFRQLAFDGVRVAIASVCSITLLAPDGTQLKLGCSAPQVKNCAVASDSETLIIRRNCHKYGELPKTPPNELREIELRPALMNMASADPAQPVPPGKAK</sequence>
<comment type="caution">
    <text evidence="2">The sequence shown here is derived from an EMBL/GenBank/DDBJ whole genome shotgun (WGS) entry which is preliminary data.</text>
</comment>
<proteinExistence type="predicted"/>
<reference evidence="2 3" key="1">
    <citation type="submission" date="2022-07" db="EMBL/GenBank/DDBJ databases">
        <title>Methylomonas rivi sp. nov., Methylomonas rosea sp. nov., Methylomonas aureus sp. nov. and Methylomonas subterranea sp. nov., four novel methanotrophs isolated from a freshwater creek and the deep terrestrial subsurface.</title>
        <authorList>
            <person name="Abin C."/>
            <person name="Sankaranarayanan K."/>
            <person name="Garner C."/>
            <person name="Sindelar R."/>
            <person name="Kotary K."/>
            <person name="Garner R."/>
            <person name="Barclay S."/>
            <person name="Lawson P."/>
            <person name="Krumholz L."/>
        </authorList>
    </citation>
    <scope>NUCLEOTIDE SEQUENCE [LARGE SCALE GENOMIC DNA]</scope>
    <source>
        <strain evidence="2 3">SURF-1</strain>
    </source>
</reference>
<dbReference type="Pfam" id="PF05707">
    <property type="entry name" value="Zot"/>
    <property type="match status" value="1"/>
</dbReference>
<keyword evidence="3" id="KW-1185">Reference proteome</keyword>
<dbReference type="InterPro" id="IPR008900">
    <property type="entry name" value="Zot_N"/>
</dbReference>
<organism evidence="2 3">
    <name type="scientific">Methylomonas aurea</name>
    <dbReference type="NCBI Taxonomy" id="2952224"/>
    <lineage>
        <taxon>Bacteria</taxon>
        <taxon>Pseudomonadati</taxon>
        <taxon>Pseudomonadota</taxon>
        <taxon>Gammaproteobacteria</taxon>
        <taxon>Methylococcales</taxon>
        <taxon>Methylococcaceae</taxon>
        <taxon>Methylomonas</taxon>
    </lineage>
</organism>